<protein>
    <submittedName>
        <fullName evidence="1">Uncharacterized protein</fullName>
    </submittedName>
</protein>
<keyword evidence="2" id="KW-1185">Reference proteome</keyword>
<organism evidence="1 2">
    <name type="scientific">Mycobacterium kubicae</name>
    <dbReference type="NCBI Taxonomy" id="120959"/>
    <lineage>
        <taxon>Bacteria</taxon>
        <taxon>Bacillati</taxon>
        <taxon>Actinomycetota</taxon>
        <taxon>Actinomycetes</taxon>
        <taxon>Mycobacteriales</taxon>
        <taxon>Mycobacteriaceae</taxon>
        <taxon>Mycobacterium</taxon>
        <taxon>Mycobacterium simiae complex</taxon>
    </lineage>
</organism>
<evidence type="ECO:0000313" key="1">
    <source>
        <dbReference type="EMBL" id="GFG64943.1"/>
    </source>
</evidence>
<gene>
    <name evidence="1" type="ORF">MKUB_24330</name>
</gene>
<proteinExistence type="predicted"/>
<dbReference type="Proteomes" id="UP000465306">
    <property type="component" value="Unassembled WGS sequence"/>
</dbReference>
<reference evidence="1 2" key="1">
    <citation type="journal article" date="2019" name="Emerg. Microbes Infect.">
        <title>Comprehensive subspecies identification of 175 nontuberculous mycobacteria species based on 7547 genomic profiles.</title>
        <authorList>
            <person name="Matsumoto Y."/>
            <person name="Kinjo T."/>
            <person name="Motooka D."/>
            <person name="Nabeya D."/>
            <person name="Jung N."/>
            <person name="Uechi K."/>
            <person name="Horii T."/>
            <person name="Iida T."/>
            <person name="Fujita J."/>
            <person name="Nakamura S."/>
        </authorList>
    </citation>
    <scope>NUCLEOTIDE SEQUENCE [LARGE SCALE GENOMIC DNA]</scope>
    <source>
        <strain evidence="1 2">JCM 13573</strain>
    </source>
</reference>
<evidence type="ECO:0000313" key="2">
    <source>
        <dbReference type="Proteomes" id="UP000465306"/>
    </source>
</evidence>
<comment type="caution">
    <text evidence="1">The sequence shown here is derived from an EMBL/GenBank/DDBJ whole genome shotgun (WGS) entry which is preliminary data.</text>
</comment>
<accession>A0ABQ1BMM7</accession>
<dbReference type="EMBL" id="BLKU01000003">
    <property type="protein sequence ID" value="GFG64943.1"/>
    <property type="molecule type" value="Genomic_DNA"/>
</dbReference>
<dbReference type="Gene3D" id="1.10.357.10">
    <property type="entry name" value="Tetracycline Repressor, domain 2"/>
    <property type="match status" value="1"/>
</dbReference>
<sequence length="71" mass="7934">MDGLSMRRLNEAVGRDPVMLYRHVVEHVLEKLSVASEDPNRLGRLRAVAQNSRQLALSHSKVVGSGRKVSR</sequence>
<name>A0ABQ1BMM7_9MYCO</name>